<evidence type="ECO:0000313" key="1">
    <source>
        <dbReference type="EMBL" id="TFK73433.1"/>
    </source>
</evidence>
<name>A0ACD3B535_9AGAR</name>
<protein>
    <submittedName>
        <fullName evidence="1">GroES-like protein</fullName>
    </submittedName>
</protein>
<evidence type="ECO:0000313" key="2">
    <source>
        <dbReference type="Proteomes" id="UP000308600"/>
    </source>
</evidence>
<dbReference type="Proteomes" id="UP000308600">
    <property type="component" value="Unassembled WGS sequence"/>
</dbReference>
<reference evidence="1 2" key="1">
    <citation type="journal article" date="2019" name="Nat. Ecol. Evol.">
        <title>Megaphylogeny resolves global patterns of mushroom evolution.</title>
        <authorList>
            <person name="Varga T."/>
            <person name="Krizsan K."/>
            <person name="Foldi C."/>
            <person name="Dima B."/>
            <person name="Sanchez-Garcia M."/>
            <person name="Sanchez-Ramirez S."/>
            <person name="Szollosi G.J."/>
            <person name="Szarkandi J.G."/>
            <person name="Papp V."/>
            <person name="Albert L."/>
            <person name="Andreopoulos W."/>
            <person name="Angelini C."/>
            <person name="Antonin V."/>
            <person name="Barry K.W."/>
            <person name="Bougher N.L."/>
            <person name="Buchanan P."/>
            <person name="Buyck B."/>
            <person name="Bense V."/>
            <person name="Catcheside P."/>
            <person name="Chovatia M."/>
            <person name="Cooper J."/>
            <person name="Damon W."/>
            <person name="Desjardin D."/>
            <person name="Finy P."/>
            <person name="Geml J."/>
            <person name="Haridas S."/>
            <person name="Hughes K."/>
            <person name="Justo A."/>
            <person name="Karasinski D."/>
            <person name="Kautmanova I."/>
            <person name="Kiss B."/>
            <person name="Kocsube S."/>
            <person name="Kotiranta H."/>
            <person name="LaButti K.M."/>
            <person name="Lechner B.E."/>
            <person name="Liimatainen K."/>
            <person name="Lipzen A."/>
            <person name="Lukacs Z."/>
            <person name="Mihaltcheva S."/>
            <person name="Morgado L.N."/>
            <person name="Niskanen T."/>
            <person name="Noordeloos M.E."/>
            <person name="Ohm R.A."/>
            <person name="Ortiz-Santana B."/>
            <person name="Ovrebo C."/>
            <person name="Racz N."/>
            <person name="Riley R."/>
            <person name="Savchenko A."/>
            <person name="Shiryaev A."/>
            <person name="Soop K."/>
            <person name="Spirin V."/>
            <person name="Szebenyi C."/>
            <person name="Tomsovsky M."/>
            <person name="Tulloss R.E."/>
            <person name="Uehling J."/>
            <person name="Grigoriev I.V."/>
            <person name="Vagvolgyi C."/>
            <person name="Papp T."/>
            <person name="Martin F.M."/>
            <person name="Miettinen O."/>
            <person name="Hibbett D.S."/>
            <person name="Nagy L.G."/>
        </authorList>
    </citation>
    <scope>NUCLEOTIDE SEQUENCE [LARGE SCALE GENOMIC DNA]</scope>
    <source>
        <strain evidence="1 2">NL-1719</strain>
    </source>
</reference>
<dbReference type="EMBL" id="ML208276">
    <property type="protein sequence ID" value="TFK73433.1"/>
    <property type="molecule type" value="Genomic_DNA"/>
</dbReference>
<accession>A0ACD3B535</accession>
<gene>
    <name evidence="1" type="ORF">BDN72DRAFT_875925</name>
</gene>
<sequence>MASTQDIPPTATDDATPTGTMRSLHITQYTTPSNYQVSSSVPIPTLSNPTDVLIRSHAASINPGDVKMATGAFHIMHASTFPAKLGLDISGTIVSIHPSLHEQPNKCPWKVGDDVYTSLPVTRAGSASEYAVVDVNRLARKPKNLSHVEAASLPAVFNSALEMTRRAEAVFSSPAFPSDSGSERVKGIGMADKPNPFLAGKTVFVSGGLSGTGSATIQLAKHIYGASKVITSVSTSKISLIDTLLPPGSVDQVIDYQVNPDPSKVVGNGQVDVYFDCVQTVMQSGHLAMLKPGGRGVVSSITSAPRGEEMEKLLRAPWFVKRVMDVAFWWNSLKVYWFYGGIHWEVVLAAVTPREEGGEYGLDMIAKWMEQGKIRPVVGRSEKLSNLAKVIEACQVIESGKGGVGKRGHGGDVDGPEEPLESDSATGLFSFTPRSRLIRTFIVAMGNDAVGYQYQRIQHLSATNTLDRSSHDGAQRESDYAHWVSVRYARSEIPDPIPVASLLLEDLPS</sequence>
<feature type="non-terminal residue" evidence="1">
    <location>
        <position position="509"/>
    </location>
</feature>
<organism evidence="1 2">
    <name type="scientific">Pluteus cervinus</name>
    <dbReference type="NCBI Taxonomy" id="181527"/>
    <lineage>
        <taxon>Eukaryota</taxon>
        <taxon>Fungi</taxon>
        <taxon>Dikarya</taxon>
        <taxon>Basidiomycota</taxon>
        <taxon>Agaricomycotina</taxon>
        <taxon>Agaricomycetes</taxon>
        <taxon>Agaricomycetidae</taxon>
        <taxon>Agaricales</taxon>
        <taxon>Pluteineae</taxon>
        <taxon>Pluteaceae</taxon>
        <taxon>Pluteus</taxon>
    </lineage>
</organism>
<proteinExistence type="predicted"/>
<keyword evidence="2" id="KW-1185">Reference proteome</keyword>